<dbReference type="EMBL" id="JAQQWI010000018">
    <property type="protein sequence ID" value="KAK8002130.1"/>
    <property type="molecule type" value="Genomic_DNA"/>
</dbReference>
<proteinExistence type="predicted"/>
<comment type="caution">
    <text evidence="2">The sequence shown here is derived from an EMBL/GenBank/DDBJ whole genome shotgun (WGS) entry which is preliminary data.</text>
</comment>
<evidence type="ECO:0000313" key="2">
    <source>
        <dbReference type="EMBL" id="KAK8002130.1"/>
    </source>
</evidence>
<feature type="compositionally biased region" description="Polar residues" evidence="1">
    <location>
        <begin position="83"/>
        <end position="107"/>
    </location>
</feature>
<accession>A0ABR1R9J8</accession>
<sequence length="496" mass="56843">MEKAQHLDEHAITEIEWIQSNYQKMAGKWIESEKQKLALQRRVQDLEAQQKPSSSSAETGRELRQYRASQRARKYRRLDRRSPSPNDILPSTENDGGYDTRSSSVESGSDGYQGDSEAAPRRLKLRPQPVSRTQGRKPRALSPKMLASLSRARARHRSAQWVRRQQKEEQRRRKRGKRSSPIHISDYSSDTSAASSQRSIPATVFSAPRPSSHRPVQRRSRSPNIERLPAEAARKILPRMFIPSRDGLAFLWEAISIAQHCFYAAALERWPDWTEAQFPQGAHELSFGTKDLEGYFDGYLIGEELALRDASSREVYAAVSAMANLRNRTCHFPPRSDAHYLRMARSRRKRRETGAAYEIRDAIDGLVADAWAAQPDSAGWYRDAMAPACNLASVLNDEGAMAALDDLYDRVENRAWEMLRAVEEIAAFRDDGRQPRGGHEERRREMDQSMMRDMMRALPEELHAPLRMFIETVKAEDLGWPEMIRRAAVVWRETRG</sequence>
<name>A0ABR1R9J8_9PEZI</name>
<evidence type="ECO:0000256" key="1">
    <source>
        <dbReference type="SAM" id="MobiDB-lite"/>
    </source>
</evidence>
<gene>
    <name evidence="2" type="ORF">PG991_014352</name>
</gene>
<dbReference type="Proteomes" id="UP001396898">
    <property type="component" value="Unassembled WGS sequence"/>
</dbReference>
<protein>
    <submittedName>
        <fullName evidence="2">Uncharacterized protein</fullName>
    </submittedName>
</protein>
<evidence type="ECO:0000313" key="3">
    <source>
        <dbReference type="Proteomes" id="UP001396898"/>
    </source>
</evidence>
<reference evidence="2 3" key="1">
    <citation type="submission" date="2023-01" db="EMBL/GenBank/DDBJ databases">
        <title>Analysis of 21 Apiospora genomes using comparative genomics revels a genus with tremendous synthesis potential of carbohydrate active enzymes and secondary metabolites.</title>
        <authorList>
            <person name="Sorensen T."/>
        </authorList>
    </citation>
    <scope>NUCLEOTIDE SEQUENCE [LARGE SCALE GENOMIC DNA]</scope>
    <source>
        <strain evidence="2 3">CBS 20057</strain>
    </source>
</reference>
<feature type="compositionally biased region" description="Basic residues" evidence="1">
    <location>
        <begin position="70"/>
        <end position="79"/>
    </location>
</feature>
<feature type="compositionally biased region" description="Low complexity" evidence="1">
    <location>
        <begin position="185"/>
        <end position="199"/>
    </location>
</feature>
<organism evidence="2 3">
    <name type="scientific">Apiospora marii</name>
    <dbReference type="NCBI Taxonomy" id="335849"/>
    <lineage>
        <taxon>Eukaryota</taxon>
        <taxon>Fungi</taxon>
        <taxon>Dikarya</taxon>
        <taxon>Ascomycota</taxon>
        <taxon>Pezizomycotina</taxon>
        <taxon>Sordariomycetes</taxon>
        <taxon>Xylariomycetidae</taxon>
        <taxon>Amphisphaeriales</taxon>
        <taxon>Apiosporaceae</taxon>
        <taxon>Apiospora</taxon>
    </lineage>
</organism>
<feature type="region of interest" description="Disordered" evidence="1">
    <location>
        <begin position="42"/>
        <end position="227"/>
    </location>
</feature>
<feature type="compositionally biased region" description="Basic residues" evidence="1">
    <location>
        <begin position="211"/>
        <end position="221"/>
    </location>
</feature>
<keyword evidence="3" id="KW-1185">Reference proteome</keyword>